<feature type="compositionally biased region" description="Low complexity" evidence="1">
    <location>
        <begin position="224"/>
        <end position="234"/>
    </location>
</feature>
<reference evidence="4" key="2">
    <citation type="submission" date="2024-04" db="EMBL/GenBank/DDBJ databases">
        <authorList>
            <person name="Chen Y."/>
            <person name="Shah S."/>
            <person name="Dougan E. K."/>
            <person name="Thang M."/>
            <person name="Chan C."/>
        </authorList>
    </citation>
    <scope>NUCLEOTIDE SEQUENCE [LARGE SCALE GENOMIC DNA]</scope>
</reference>
<dbReference type="Gene3D" id="3.30.420.10">
    <property type="entry name" value="Ribonuclease H-like superfamily/Ribonuclease H"/>
    <property type="match status" value="1"/>
</dbReference>
<organism evidence="3">
    <name type="scientific">Cladocopium goreaui</name>
    <dbReference type="NCBI Taxonomy" id="2562237"/>
    <lineage>
        <taxon>Eukaryota</taxon>
        <taxon>Sar</taxon>
        <taxon>Alveolata</taxon>
        <taxon>Dinophyceae</taxon>
        <taxon>Suessiales</taxon>
        <taxon>Symbiodiniaceae</taxon>
        <taxon>Cladocopium</taxon>
    </lineage>
</organism>
<dbReference type="GO" id="GO:0015074">
    <property type="term" value="P:DNA integration"/>
    <property type="evidence" value="ECO:0007669"/>
    <property type="project" value="InterPro"/>
</dbReference>
<feature type="compositionally biased region" description="Low complexity" evidence="1">
    <location>
        <begin position="402"/>
        <end position="419"/>
    </location>
</feature>
<feature type="domain" description="Integrase catalytic" evidence="2">
    <location>
        <begin position="1438"/>
        <end position="1610"/>
    </location>
</feature>
<dbReference type="InterPro" id="IPR036397">
    <property type="entry name" value="RNaseH_sf"/>
</dbReference>
<reference evidence="3" key="1">
    <citation type="submission" date="2022-10" db="EMBL/GenBank/DDBJ databases">
        <authorList>
            <person name="Chen Y."/>
            <person name="Dougan E. K."/>
            <person name="Chan C."/>
            <person name="Rhodes N."/>
            <person name="Thang M."/>
        </authorList>
    </citation>
    <scope>NUCLEOTIDE SEQUENCE</scope>
</reference>
<evidence type="ECO:0000313" key="3">
    <source>
        <dbReference type="EMBL" id="CAI3979092.1"/>
    </source>
</evidence>
<feature type="region of interest" description="Disordered" evidence="1">
    <location>
        <begin position="392"/>
        <end position="429"/>
    </location>
</feature>
<feature type="compositionally biased region" description="Low complexity" evidence="1">
    <location>
        <begin position="687"/>
        <end position="696"/>
    </location>
</feature>
<feature type="region of interest" description="Disordered" evidence="1">
    <location>
        <begin position="209"/>
        <end position="234"/>
    </location>
</feature>
<feature type="region of interest" description="Disordered" evidence="1">
    <location>
        <begin position="1833"/>
        <end position="1929"/>
    </location>
</feature>
<dbReference type="EMBL" id="CAMXCT020000458">
    <property type="protein sequence ID" value="CAL1132467.1"/>
    <property type="molecule type" value="Genomic_DNA"/>
</dbReference>
<dbReference type="SUPFAM" id="SSF53098">
    <property type="entry name" value="Ribonuclease H-like"/>
    <property type="match status" value="1"/>
</dbReference>
<dbReference type="Pfam" id="PF07727">
    <property type="entry name" value="RVT_2"/>
    <property type="match status" value="1"/>
</dbReference>
<dbReference type="PROSITE" id="PS50994">
    <property type="entry name" value="INTEGRASE"/>
    <property type="match status" value="1"/>
</dbReference>
<comment type="caution">
    <text evidence="3">The sequence shown here is derived from an EMBL/GenBank/DDBJ whole genome shotgun (WGS) entry which is preliminary data.</text>
</comment>
<dbReference type="GO" id="GO:0003676">
    <property type="term" value="F:nucleic acid binding"/>
    <property type="evidence" value="ECO:0007669"/>
    <property type="project" value="InterPro"/>
</dbReference>
<keyword evidence="6" id="KW-1185">Reference proteome</keyword>
<dbReference type="InterPro" id="IPR013103">
    <property type="entry name" value="RVT_2"/>
</dbReference>
<feature type="region of interest" description="Disordered" evidence="1">
    <location>
        <begin position="774"/>
        <end position="801"/>
    </location>
</feature>
<evidence type="ECO:0000313" key="4">
    <source>
        <dbReference type="EMBL" id="CAL1132467.1"/>
    </source>
</evidence>
<gene>
    <name evidence="3" type="ORF">C1SCF055_LOCUS7070</name>
</gene>
<evidence type="ECO:0000259" key="2">
    <source>
        <dbReference type="PROSITE" id="PS50994"/>
    </source>
</evidence>
<feature type="region of interest" description="Disordered" evidence="1">
    <location>
        <begin position="596"/>
        <end position="617"/>
    </location>
</feature>
<evidence type="ECO:0000256" key="1">
    <source>
        <dbReference type="SAM" id="MobiDB-lite"/>
    </source>
</evidence>
<feature type="compositionally biased region" description="Polar residues" evidence="1">
    <location>
        <begin position="607"/>
        <end position="617"/>
    </location>
</feature>
<sequence length="2582" mass="289457">MSVLECLKWHNFASSQQEILTTDGKSGVPCFSGEVTKLAEYQFRVRVRQSMEKTLTEDDLRKRGPLGVRLIDGLKGPALQVARGLPIDKLSEEGGPSFLLKSLQSAFQPRVKQEARDLYQVGAQNGGMLSRQSGESMVSYVLRRRTWHDMMTDLDAGLTLPDGILAEQLLSNSGLSSDHQLLIRTALQGDLTFTKVSEELIAQHSRLHEREHKGKGNHFRQSLFSKGGKSFGKKSGSWKSYHVEDDASESWENASQSLGGYEDYDLGSAYYTAEEASVNEAYEVSEYDMASDSFQAFESYAAMVEVGLDEQDQESLDLAAEVIQSESEAYFMRQKAMGSGHKGFSGQGPRNFQVHGSLSLEEKKAKLQAVKSRTMCKRCWQYGHWQDDPVCPKGGGKKGTGKSKTFSSASTTASTQGKGKNFKGQTKPGEKNRTVYFTINEYEGHGAADGTSYMTQKENYQAVPPPSSLDPPQPAEETADATLDRLIAEAAFRQHMSAPVFFDPAEIADQPHVQVPPQPQQHDSAERHRHLDLFLQTASRDHPDWEDANRERWNEFVPGHPLFSAEDQQNIARWQEKARLGLPRVPDQARQAPLQEPASASAGCQHKNITTHGTNSKSRQVKCKDCGVILEKTARVPTEKMQTEHRGSCEHKDKDFSGTTSTTWQWTCRSCGHIEKGSKRPGQTGRQASSAQSAASGLNLQATPSGRGRVDGGPRQVMELMQTVLELQEDLQVDIGGDQLDRIYQRCRQFVYSTATRAVEANPGAQGYPVNAPAAASTVGTGHPAEGETRQESPSTAATGDGTLLRSGIHQGKTYAWVYQNETAYTKMLISKNQNDRLRDPHLISYALYAEDRKRRGGTNTAFMSQLLEETEEEDYMLAVLDTGCNNTCHGDKWMEKYQRLIGRELEAEPADGRFKGVGGKVEVACKRIIPMQMLTVDQEKIPGSIASVELQSSDTPLLLSIHAQRTLGLILDLQNNTAYSKYLDKELQLHGHNGLPAIRLHPGEFQVGSVAMHVQESEGSEEKTRPKVIDLEAMDDHISEEGEEEPVEVSGKEVEAGYERHLPLAEESIKVLSKGQKKQLQESLDEMDHQDSALWSTLASKPRQPKKMLPKGCRTFLMELFAGTATLTLMAAQMGLPVSEPIDVLYDGKYDLLKRENRERISWQIEQDDPYLLSMTPICGPWSSWQYVNMARGGETAEHILEQRKQWYPVIRWLCDVVKKRLAKGREVVWENPWGSLMWYLRCVEQLMEAQITNALTFEPLEILRMDQCMYGLVDPRTGIPHRKATGLMLSSRHMKEELSELCDGSHIHQPLEGNLTKQAEHWPEELCHRVLRGAMRELQSQALSMAFPVEQVAEEREEVGCLDAIHDSRDLEESPMKKQKIDHDEIQREEFFEEMTDEDKMLHQKERDRKAKWLKLNKEKRIALRRLHAMMGHCSVATMTRMLKSSLASKVKDSKDQRHSILSMIDMATHYHIAARVGQGGTPSSRVCAEALNQCWFTPFGAPKRFVSDQGVHNKGRVYAMLKRHGVEVRSIGAQAPYQLGTAERHGGILKQVMYKAIHSRQLEGAVDISALCAEASRTKNTLVNNGGYSPIQWVLGFTPDDLTSLISHDVEGALGVHQELVEEEEQETSQEVFMRQLLIRQCAKEAFIHVDTSMKIRKAMLRRATPLRGPYRTGDLVCFSRRGKWYGPARVLAPEGKSSLWLVHSGVTVLVSETACRPASGEEVMKKHALEMRPSRKRRRELLSDSMQEEDYLPFTEDGQQARSLRARIEVQTPFVDVNQNPPLAQLPNAAPGMAAIPGNVSEPYSPTEAIDTPRLEPDAEMPIEAPAVATDSEMPDDAPGPTPPPGLEEIADQPSTSVMSGQPESEVTPVMSQQTSEVTSEEETIQPDRPEATTTQLTQALRQGADRLDGVPRAHLTGQDGSMNSNEINYVQDKVDRFLAFAATRQHSKVKKYQKKAKKAGAGRELVYEKESEEMKQKLTETRRKEWANWTKYSDGVWIDEKQLKELQSKQPSLKVIPTRWVEVDKSEVGQKEQLKSRLVVRGDLEDSSRMRTDSPTCSLTATSLALALAACRDTDLWGGDISAAFLQGSKLNRILVLAQPKSGIPDVEPGMYFLVSSTVYGTKDAPRGWFKNLYQTMLQFGFRPMPHEAAAFVLNGSDGRLEGIAIVHVDDLLWTGGPVIEKTMESVCQHYRFGKIEKNHFKYCGREISKDEKGIHVTCPHLVDRVRPVYLTADQRKDKDGKVTEEVRGQLRSVIGSLAWLVRVCRPDLAYAISKMQADVHQATYKDVVFANGILNLARKSKHVGITYPLKAFKFEEAMIVGVSDASFSNDFDVSESGEKMGFRSQSGRIICLGHQSFQHDHKGQLMLMEWHSTTIKRVCRSTLQAETISLLHCAELTEHLRIVFHGLWHKHDQRDRKWLVTAQDMIPANWYTDCKSLEQHVNQAGTHVVTDKRLAIDLCGLRQQVWRQGGEEVGDPLLTDFLPENRTTKLTWIPTEKMPADCLTKAMKPGALSLIMNGQENDFTSIKEHGCETSDGNFSWKRYEDSIIPCANMTIHSDHALPWLKLRISQATHFDV</sequence>
<protein>
    <submittedName>
        <fullName evidence="5">Transposon Ty4-J Gag-Pol polyprotein</fullName>
    </submittedName>
</protein>
<dbReference type="Proteomes" id="UP001152797">
    <property type="component" value="Unassembled WGS sequence"/>
</dbReference>
<dbReference type="EMBL" id="CAMXCT030000458">
    <property type="protein sequence ID" value="CAL4766404.1"/>
    <property type="molecule type" value="Genomic_DNA"/>
</dbReference>
<dbReference type="EMBL" id="CAMXCT010000458">
    <property type="protein sequence ID" value="CAI3979092.1"/>
    <property type="molecule type" value="Genomic_DNA"/>
</dbReference>
<feature type="region of interest" description="Disordered" evidence="1">
    <location>
        <begin position="638"/>
        <end position="660"/>
    </location>
</feature>
<evidence type="ECO:0000313" key="5">
    <source>
        <dbReference type="EMBL" id="CAL4766404.1"/>
    </source>
</evidence>
<proteinExistence type="predicted"/>
<evidence type="ECO:0000313" key="6">
    <source>
        <dbReference type="Proteomes" id="UP001152797"/>
    </source>
</evidence>
<feature type="compositionally biased region" description="Low complexity" evidence="1">
    <location>
        <begin position="1896"/>
        <end position="1905"/>
    </location>
</feature>
<feature type="compositionally biased region" description="Polar residues" evidence="1">
    <location>
        <begin position="1857"/>
        <end position="1869"/>
    </location>
</feature>
<dbReference type="OrthoDB" id="416923at2759"/>
<dbReference type="InterPro" id="IPR012337">
    <property type="entry name" value="RNaseH-like_sf"/>
</dbReference>
<name>A0A9P1BTP5_9DINO</name>
<feature type="region of interest" description="Disordered" evidence="1">
    <location>
        <begin position="675"/>
        <end position="713"/>
    </location>
</feature>
<feature type="compositionally biased region" description="Basic and acidic residues" evidence="1">
    <location>
        <begin position="638"/>
        <end position="656"/>
    </location>
</feature>
<dbReference type="InterPro" id="IPR001584">
    <property type="entry name" value="Integrase_cat-core"/>
</dbReference>
<accession>A0A9P1BTP5</accession>